<organism evidence="1 2">
    <name type="scientific">Smittium culicis</name>
    <dbReference type="NCBI Taxonomy" id="133412"/>
    <lineage>
        <taxon>Eukaryota</taxon>
        <taxon>Fungi</taxon>
        <taxon>Fungi incertae sedis</taxon>
        <taxon>Zoopagomycota</taxon>
        <taxon>Kickxellomycotina</taxon>
        <taxon>Harpellomycetes</taxon>
        <taxon>Harpellales</taxon>
        <taxon>Legeriomycetaceae</taxon>
        <taxon>Smittium</taxon>
    </lineage>
</organism>
<protein>
    <submittedName>
        <fullName evidence="1">Uncharacterized protein</fullName>
    </submittedName>
</protein>
<dbReference type="EMBL" id="LSSM01006986">
    <property type="protein sequence ID" value="OMJ09591.1"/>
    <property type="molecule type" value="Genomic_DNA"/>
</dbReference>
<dbReference type="Proteomes" id="UP000187429">
    <property type="component" value="Unassembled WGS sequence"/>
</dbReference>
<reference evidence="2" key="1">
    <citation type="submission" date="2017-01" db="EMBL/GenBank/DDBJ databases">
        <authorList>
            <person name="Wang Y."/>
            <person name="White M."/>
            <person name="Kvist S."/>
            <person name="Moncalvo J.-M."/>
        </authorList>
    </citation>
    <scope>NUCLEOTIDE SEQUENCE [LARGE SCALE GENOMIC DNA]</scope>
    <source>
        <strain evidence="2">ID-206-W2</strain>
    </source>
</reference>
<proteinExistence type="predicted"/>
<keyword evidence="2" id="KW-1185">Reference proteome</keyword>
<evidence type="ECO:0000313" key="1">
    <source>
        <dbReference type="EMBL" id="OMJ09591.1"/>
    </source>
</evidence>
<comment type="caution">
    <text evidence="1">The sequence shown here is derived from an EMBL/GenBank/DDBJ whole genome shotgun (WGS) entry which is preliminary data.</text>
</comment>
<name>A0A1R1X4M7_9FUNG</name>
<gene>
    <name evidence="1" type="ORF">AYI69_g10591</name>
</gene>
<sequence>MGISPFMALYGREPRLPCDPEIPDDLQNLSINDYEQQVKERIGFIHMVAENNMIAKRKEMELRYNKNHRLYTYEIGEQVLLKRMYKDHADISIGLSSTYIGPFEVVYTLGTSFFS</sequence>
<dbReference type="AlphaFoldDB" id="A0A1R1X4M7"/>
<dbReference type="OrthoDB" id="5602556at2759"/>
<evidence type="ECO:0000313" key="2">
    <source>
        <dbReference type="Proteomes" id="UP000187429"/>
    </source>
</evidence>
<accession>A0A1R1X4M7</accession>